<reference evidence="1 2" key="1">
    <citation type="submission" date="2015-02" db="EMBL/GenBank/DDBJ databases">
        <title>Genome Sequence of Jannaschia aquimarina DSM28248, a member of the Roseobacter clade.</title>
        <authorList>
            <person name="Voget S."/>
            <person name="Daniel R."/>
        </authorList>
    </citation>
    <scope>NUCLEOTIDE SEQUENCE [LARGE SCALE GENOMIC DNA]</scope>
    <source>
        <strain evidence="1 2">GSW-M26</strain>
    </source>
</reference>
<dbReference type="EMBL" id="JYFE01000011">
    <property type="protein sequence ID" value="KIT17879.1"/>
    <property type="molecule type" value="Genomic_DNA"/>
</dbReference>
<accession>A0A0D1EJY8</accession>
<organism evidence="1 2">
    <name type="scientific">Jannaschia aquimarina</name>
    <dbReference type="NCBI Taxonomy" id="935700"/>
    <lineage>
        <taxon>Bacteria</taxon>
        <taxon>Pseudomonadati</taxon>
        <taxon>Pseudomonadota</taxon>
        <taxon>Alphaproteobacteria</taxon>
        <taxon>Rhodobacterales</taxon>
        <taxon>Roseobacteraceae</taxon>
        <taxon>Jannaschia</taxon>
    </lineage>
</organism>
<evidence type="ECO:0000313" key="1">
    <source>
        <dbReference type="EMBL" id="KIT17879.1"/>
    </source>
</evidence>
<name>A0A0D1EJY8_9RHOB</name>
<protein>
    <submittedName>
        <fullName evidence="1">Uncharacterized protein</fullName>
    </submittedName>
</protein>
<keyword evidence="2" id="KW-1185">Reference proteome</keyword>
<dbReference type="Proteomes" id="UP000032232">
    <property type="component" value="Unassembled WGS sequence"/>
</dbReference>
<sequence>MTVLFRDYEIIERTHSSKPRFYFALKIFRIFFCHPDIAEGALKLFLPEVFSALT</sequence>
<comment type="caution">
    <text evidence="1">The sequence shown here is derived from an EMBL/GenBank/DDBJ whole genome shotgun (WGS) entry which is preliminary data.</text>
</comment>
<proteinExistence type="predicted"/>
<evidence type="ECO:0000313" key="2">
    <source>
        <dbReference type="Proteomes" id="UP000032232"/>
    </source>
</evidence>
<gene>
    <name evidence="1" type="ORF">jaqu_03510</name>
</gene>
<dbReference type="AlphaFoldDB" id="A0A0D1EJY8"/>
<dbReference type="PATRIC" id="fig|935700.4.peg.376"/>